<evidence type="ECO:0000313" key="5">
    <source>
        <dbReference type="Proteomes" id="UP001268819"/>
    </source>
</evidence>
<dbReference type="PANTHER" id="PTHR48050:SF13">
    <property type="entry name" value="STEROL 3-BETA-GLUCOSYLTRANSFERASE UGT80A2"/>
    <property type="match status" value="1"/>
</dbReference>
<reference evidence="4 5" key="1">
    <citation type="submission" date="2023-07" db="EMBL/GenBank/DDBJ databases">
        <title>Sequencing the genomes of 1000 actinobacteria strains.</title>
        <authorList>
            <person name="Klenk H.-P."/>
        </authorList>
    </citation>
    <scope>NUCLEOTIDE SEQUENCE [LARGE SCALE GENOMIC DNA]</scope>
    <source>
        <strain evidence="4 5">DSM 43749</strain>
    </source>
</reference>
<dbReference type="Pfam" id="PF06722">
    <property type="entry name" value="EryCIII-like_C"/>
    <property type="match status" value="1"/>
</dbReference>
<dbReference type="InterPro" id="IPR006326">
    <property type="entry name" value="UDPGT_MGT-like"/>
</dbReference>
<dbReference type="Proteomes" id="UP001268819">
    <property type="component" value="Unassembled WGS sequence"/>
</dbReference>
<feature type="domain" description="Erythromycin biosynthesis protein CIII-like C-terminal" evidence="3">
    <location>
        <begin position="274"/>
        <end position="380"/>
    </location>
</feature>
<dbReference type="EMBL" id="JAVDSG010000001">
    <property type="protein sequence ID" value="MDR6593141.1"/>
    <property type="molecule type" value="Genomic_DNA"/>
</dbReference>
<dbReference type="InterPro" id="IPR002213">
    <property type="entry name" value="UDP_glucos_trans"/>
</dbReference>
<dbReference type="CDD" id="cd03784">
    <property type="entry name" value="GT1_Gtf-like"/>
    <property type="match status" value="1"/>
</dbReference>
<dbReference type="SUPFAM" id="SSF53756">
    <property type="entry name" value="UDP-Glycosyltransferase/glycogen phosphorylase"/>
    <property type="match status" value="1"/>
</dbReference>
<dbReference type="InterPro" id="IPR050426">
    <property type="entry name" value="Glycosyltransferase_28"/>
</dbReference>
<evidence type="ECO:0000259" key="3">
    <source>
        <dbReference type="Pfam" id="PF06722"/>
    </source>
</evidence>
<protein>
    <submittedName>
        <fullName evidence="4">MGT family glycosyltransferase</fullName>
    </submittedName>
</protein>
<evidence type="ECO:0000313" key="4">
    <source>
        <dbReference type="EMBL" id="MDR6593141.1"/>
    </source>
</evidence>
<dbReference type="InterPro" id="IPR010610">
    <property type="entry name" value="EryCIII-like_C"/>
</dbReference>
<proteinExistence type="inferred from homology"/>
<accession>A0ABU1PRB9</accession>
<keyword evidence="2" id="KW-0808">Transferase</keyword>
<dbReference type="PANTHER" id="PTHR48050">
    <property type="entry name" value="STEROL 3-BETA-GLUCOSYLTRANSFERASE"/>
    <property type="match status" value="1"/>
</dbReference>
<dbReference type="NCBIfam" id="TIGR01426">
    <property type="entry name" value="MGT"/>
    <property type="match status" value="1"/>
</dbReference>
<gene>
    <name evidence="4" type="ORF">J2S66_001525</name>
</gene>
<comment type="caution">
    <text evidence="4">The sequence shown here is derived from an EMBL/GenBank/DDBJ whole genome shotgun (WGS) entry which is preliminary data.</text>
</comment>
<comment type="similarity">
    <text evidence="1">Belongs to the UDP-glycosyltransferase family.</text>
</comment>
<evidence type="ECO:0000256" key="2">
    <source>
        <dbReference type="ARBA" id="ARBA00022679"/>
    </source>
</evidence>
<dbReference type="Gene3D" id="3.40.50.2000">
    <property type="entry name" value="Glycogen Phosphorylase B"/>
    <property type="match status" value="2"/>
</dbReference>
<keyword evidence="5" id="KW-1185">Reference proteome</keyword>
<dbReference type="RefSeq" id="WP_310305523.1">
    <property type="nucleotide sequence ID" value="NZ_BAAAXB010000001.1"/>
</dbReference>
<sequence>MAHIAFFSIPAHGHMRPPLAVAAELVRRGHRVSFATTAGFADAVTAAGAGIVPYETRMDEWLGPGRAANSGQDADALAWSTVLFFAESAHLTARAEEAFAGDRPDLVVHDMSLAPLGRALEHAWGCPAVQSTPSMASNRYYSQLDALLKAGGVRRGHPALVERRGLAAAFIAERGLPDTPEALVGWAAKRALVYVPRVFQIAADTFDEHTAFVGTCLGDDDLAGRWEPPDERPVVLVSMGTTVNSDPGFFRGCAAAFADSPWHVVLALGGGVAPESLGELPANVEAHAWVPQMAVLERASAFVTAGGLNSLMMALLAGVPVVAVPHMSEALLLSRRAAALGLGTVLAAGEATGPRLRSAVTALLADEAASAAAGAVRDLARAAGGTRAAADALEAHLPTTVRSGL</sequence>
<name>A0ABU1PRB9_9PSEU</name>
<evidence type="ECO:0000256" key="1">
    <source>
        <dbReference type="ARBA" id="ARBA00009995"/>
    </source>
</evidence>
<organism evidence="4 5">
    <name type="scientific">Saccharothrix longispora</name>
    <dbReference type="NCBI Taxonomy" id="33920"/>
    <lineage>
        <taxon>Bacteria</taxon>
        <taxon>Bacillati</taxon>
        <taxon>Actinomycetota</taxon>
        <taxon>Actinomycetes</taxon>
        <taxon>Pseudonocardiales</taxon>
        <taxon>Pseudonocardiaceae</taxon>
        <taxon>Saccharothrix</taxon>
    </lineage>
</organism>